<comment type="caution">
    <text evidence="1">The sequence shown here is derived from an EMBL/GenBank/DDBJ whole genome shotgun (WGS) entry which is preliminary data.</text>
</comment>
<protein>
    <submittedName>
        <fullName evidence="1">Uncharacterized protein</fullName>
    </submittedName>
</protein>
<evidence type="ECO:0000313" key="2">
    <source>
        <dbReference type="Proteomes" id="UP000077881"/>
    </source>
</evidence>
<keyword evidence="2" id="KW-1185">Reference proteome</keyword>
<reference evidence="1 2" key="1">
    <citation type="submission" date="2015-05" db="EMBL/GenBank/DDBJ databases">
        <title>Comparison of genome.</title>
        <authorList>
            <person name="Zheng Z."/>
            <person name="Sun M."/>
        </authorList>
    </citation>
    <scope>NUCLEOTIDE SEQUENCE [LARGE SCALE GENOMIC DNA]</scope>
    <source>
        <strain evidence="1 2">G25-74</strain>
    </source>
</reference>
<dbReference type="RefSeq" id="WP_057984136.1">
    <property type="nucleotide sequence ID" value="NZ_LDJR01000058.1"/>
</dbReference>
<sequence>MKRGGLWILIIFILFLVGCRHDPLTRETIIDWADFIKWDGVHYDRNYSGVLADESYIGEKLGTVKFKIADNVNNPNYKSKDGDAAFHEKGTEVFAVKENTNIIAVKVSEEINGYQLYGMGEEVADRWDFKQLPIDQVRKVEIYQLYTPEGIIQRAEWKNKEEVERLIQLLTNSRDQPNFEPNTEKGDSDYYEMVFYIGESPIAYKYSLLFDGNTYYWYPLETAILPNDIQEFLQD</sequence>
<accession>A0A177ZIV4</accession>
<dbReference type="PATRIC" id="fig|217031.6.peg.3839"/>
<evidence type="ECO:0000313" key="1">
    <source>
        <dbReference type="EMBL" id="OAK67876.1"/>
    </source>
</evidence>
<dbReference type="Proteomes" id="UP000077881">
    <property type="component" value="Unassembled WGS sequence"/>
</dbReference>
<gene>
    <name evidence="1" type="ORF">ABB05_17690</name>
</gene>
<organism evidence="1 2">
    <name type="scientific">Lederbergia galactosidilytica</name>
    <dbReference type="NCBI Taxonomy" id="217031"/>
    <lineage>
        <taxon>Bacteria</taxon>
        <taxon>Bacillati</taxon>
        <taxon>Bacillota</taxon>
        <taxon>Bacilli</taxon>
        <taxon>Bacillales</taxon>
        <taxon>Bacillaceae</taxon>
        <taxon>Lederbergia</taxon>
    </lineage>
</organism>
<dbReference type="EMBL" id="LDJR01000058">
    <property type="protein sequence ID" value="OAK67876.1"/>
    <property type="molecule type" value="Genomic_DNA"/>
</dbReference>
<proteinExistence type="predicted"/>
<dbReference type="OrthoDB" id="2567404at2"/>
<dbReference type="AlphaFoldDB" id="A0A177ZIV4"/>
<dbReference type="PROSITE" id="PS51257">
    <property type="entry name" value="PROKAR_LIPOPROTEIN"/>
    <property type="match status" value="1"/>
</dbReference>
<name>A0A177ZIV4_9BACI</name>